<proteinExistence type="inferred from homology"/>
<keyword evidence="4 6" id="KW-1133">Transmembrane helix</keyword>
<evidence type="ECO:0000313" key="7">
    <source>
        <dbReference type="EMBL" id="MFC7703642.1"/>
    </source>
</evidence>
<sequence>MDWITFGILLLACGASAATGVLFPPGRWYAALRKPGFTPPNWAFPVAWSLLYIAMSAAAALVAGQSGQPGVGLALALWAAQIAFNTLWTPVFFGLHRVRAALGVIVVLWGLVLATLVAFWQIDWRAGLLMLPYLGWVSYAGALNAAIWRLNPRPAEVT</sequence>
<evidence type="ECO:0000256" key="5">
    <source>
        <dbReference type="ARBA" id="ARBA00023136"/>
    </source>
</evidence>
<accession>A0ABW2UKB3</accession>
<comment type="similarity">
    <text evidence="2">Belongs to the TspO/BZRP family.</text>
</comment>
<dbReference type="PANTHER" id="PTHR10057">
    <property type="entry name" value="PERIPHERAL-TYPE BENZODIAZEPINE RECEPTOR"/>
    <property type="match status" value="1"/>
</dbReference>
<dbReference type="Pfam" id="PF03073">
    <property type="entry name" value="TspO_MBR"/>
    <property type="match status" value="1"/>
</dbReference>
<dbReference type="Gene3D" id="1.20.1260.100">
    <property type="entry name" value="TspO/MBR protein"/>
    <property type="match status" value="1"/>
</dbReference>
<dbReference type="EMBL" id="JBHTFQ010000002">
    <property type="protein sequence ID" value="MFC7703642.1"/>
    <property type="molecule type" value="Genomic_DNA"/>
</dbReference>
<feature type="transmembrane region" description="Helical" evidence="6">
    <location>
        <begin position="127"/>
        <end position="148"/>
    </location>
</feature>
<dbReference type="CDD" id="cd15904">
    <property type="entry name" value="TSPO_MBR"/>
    <property type="match status" value="1"/>
</dbReference>
<evidence type="ECO:0000313" key="8">
    <source>
        <dbReference type="Proteomes" id="UP001596516"/>
    </source>
</evidence>
<reference evidence="8" key="1">
    <citation type="journal article" date="2019" name="Int. J. Syst. Evol. Microbiol.">
        <title>The Global Catalogue of Microorganisms (GCM) 10K type strain sequencing project: providing services to taxonomists for standard genome sequencing and annotation.</title>
        <authorList>
            <consortium name="The Broad Institute Genomics Platform"/>
            <consortium name="The Broad Institute Genome Sequencing Center for Infectious Disease"/>
            <person name="Wu L."/>
            <person name="Ma J."/>
        </authorList>
    </citation>
    <scope>NUCLEOTIDE SEQUENCE [LARGE SCALE GENOMIC DNA]</scope>
    <source>
        <strain evidence="8">CGMCC 1.12750</strain>
    </source>
</reference>
<keyword evidence="3 6" id="KW-0812">Transmembrane</keyword>
<evidence type="ECO:0000256" key="2">
    <source>
        <dbReference type="ARBA" id="ARBA00007524"/>
    </source>
</evidence>
<feature type="transmembrane region" description="Helical" evidence="6">
    <location>
        <begin position="70"/>
        <end position="88"/>
    </location>
</feature>
<feature type="transmembrane region" description="Helical" evidence="6">
    <location>
        <begin position="42"/>
        <end position="63"/>
    </location>
</feature>
<keyword evidence="8" id="KW-1185">Reference proteome</keyword>
<evidence type="ECO:0000256" key="4">
    <source>
        <dbReference type="ARBA" id="ARBA00022989"/>
    </source>
</evidence>
<evidence type="ECO:0000256" key="3">
    <source>
        <dbReference type="ARBA" id="ARBA00022692"/>
    </source>
</evidence>
<dbReference type="PIRSF" id="PIRSF005859">
    <property type="entry name" value="PBR"/>
    <property type="match status" value="1"/>
</dbReference>
<dbReference type="InterPro" id="IPR038330">
    <property type="entry name" value="TspO/MBR-related_sf"/>
</dbReference>
<evidence type="ECO:0000256" key="6">
    <source>
        <dbReference type="SAM" id="Phobius"/>
    </source>
</evidence>
<feature type="transmembrane region" description="Helical" evidence="6">
    <location>
        <begin position="100"/>
        <end position="120"/>
    </location>
</feature>
<protein>
    <submittedName>
        <fullName evidence="7">TspO/MBR family protein</fullName>
    </submittedName>
</protein>
<dbReference type="NCBIfam" id="NF047825">
    <property type="entry name" value="T-richsensTspOAlph"/>
    <property type="match status" value="1"/>
</dbReference>
<dbReference type="RefSeq" id="WP_377400317.1">
    <property type="nucleotide sequence ID" value="NZ_JBHTFQ010000002.1"/>
</dbReference>
<gene>
    <name evidence="7" type="ORF">ACFQXB_05470</name>
</gene>
<dbReference type="PANTHER" id="PTHR10057:SF0">
    <property type="entry name" value="TRANSLOCATOR PROTEIN"/>
    <property type="match status" value="1"/>
</dbReference>
<comment type="subcellular location">
    <subcellularLocation>
        <location evidence="1">Membrane</location>
        <topology evidence="1">Multi-pass membrane protein</topology>
    </subcellularLocation>
</comment>
<dbReference type="Proteomes" id="UP001596516">
    <property type="component" value="Unassembled WGS sequence"/>
</dbReference>
<organism evidence="7 8">
    <name type="scientific">Plastorhodobacter daqingensis</name>
    <dbReference type="NCBI Taxonomy" id="1387281"/>
    <lineage>
        <taxon>Bacteria</taxon>
        <taxon>Pseudomonadati</taxon>
        <taxon>Pseudomonadota</taxon>
        <taxon>Alphaproteobacteria</taxon>
        <taxon>Rhodobacterales</taxon>
        <taxon>Paracoccaceae</taxon>
        <taxon>Plastorhodobacter</taxon>
    </lineage>
</organism>
<name>A0ABW2UKB3_9RHOB</name>
<keyword evidence="5 6" id="KW-0472">Membrane</keyword>
<comment type="caution">
    <text evidence="7">The sequence shown here is derived from an EMBL/GenBank/DDBJ whole genome shotgun (WGS) entry which is preliminary data.</text>
</comment>
<dbReference type="InterPro" id="IPR004307">
    <property type="entry name" value="TspO_MBR"/>
</dbReference>
<evidence type="ECO:0000256" key="1">
    <source>
        <dbReference type="ARBA" id="ARBA00004141"/>
    </source>
</evidence>